<dbReference type="RefSeq" id="WP_167039968.1">
    <property type="nucleotide sequence ID" value="NZ_BAAANA010000003.1"/>
</dbReference>
<reference evidence="3 4" key="1">
    <citation type="submission" date="2020-05" db="EMBL/GenBank/DDBJ databases">
        <title>MicrobeNet Type strains.</title>
        <authorList>
            <person name="Nicholson A.C."/>
        </authorList>
    </citation>
    <scope>NUCLEOTIDE SEQUENCE [LARGE SCALE GENOMIC DNA]</scope>
    <source>
        <strain evidence="3 4">JCM 14282</strain>
    </source>
</reference>
<organism evidence="3 4">
    <name type="scientific">Microbacterium ulmi</name>
    <dbReference type="NCBI Taxonomy" id="179095"/>
    <lineage>
        <taxon>Bacteria</taxon>
        <taxon>Bacillati</taxon>
        <taxon>Actinomycetota</taxon>
        <taxon>Actinomycetes</taxon>
        <taxon>Micrococcales</taxon>
        <taxon>Microbacteriaceae</taxon>
        <taxon>Microbacterium</taxon>
    </lineage>
</organism>
<accession>A0A7Y2M077</accession>
<gene>
    <name evidence="3" type="ORF">HLA99_02430</name>
</gene>
<dbReference type="Proteomes" id="UP000543598">
    <property type="component" value="Unassembled WGS sequence"/>
</dbReference>
<dbReference type="Pfam" id="PF05532">
    <property type="entry name" value="CsbD"/>
    <property type="match status" value="1"/>
</dbReference>
<keyword evidence="4" id="KW-1185">Reference proteome</keyword>
<name>A0A7Y2M077_9MICO</name>
<proteinExistence type="inferred from homology"/>
<dbReference type="SUPFAM" id="SSF69047">
    <property type="entry name" value="Hypothetical protein YjbJ"/>
    <property type="match status" value="1"/>
</dbReference>
<comment type="similarity">
    <text evidence="1">Belongs to the UPF0337 (CsbD) family.</text>
</comment>
<evidence type="ECO:0000259" key="2">
    <source>
        <dbReference type="Pfam" id="PF05532"/>
    </source>
</evidence>
<protein>
    <submittedName>
        <fullName evidence="3">CsbD family protein</fullName>
    </submittedName>
</protein>
<evidence type="ECO:0000313" key="3">
    <source>
        <dbReference type="EMBL" id="NNH02718.1"/>
    </source>
</evidence>
<evidence type="ECO:0000256" key="1">
    <source>
        <dbReference type="ARBA" id="ARBA00009129"/>
    </source>
</evidence>
<dbReference type="InterPro" id="IPR036629">
    <property type="entry name" value="YjbJ_sf"/>
</dbReference>
<comment type="caution">
    <text evidence="3">The sequence shown here is derived from an EMBL/GenBank/DDBJ whole genome shotgun (WGS) entry which is preliminary data.</text>
</comment>
<dbReference type="Gene3D" id="1.10.1470.10">
    <property type="entry name" value="YjbJ"/>
    <property type="match status" value="1"/>
</dbReference>
<feature type="domain" description="CsbD-like" evidence="2">
    <location>
        <begin position="7"/>
        <end position="57"/>
    </location>
</feature>
<sequence>MSAEHSITSAAAKIGGKAEEAFGKVTDNDRLVAEGSADQVKGHLNTVASDVEDSVEK</sequence>
<dbReference type="AlphaFoldDB" id="A0A7Y2M077"/>
<evidence type="ECO:0000313" key="4">
    <source>
        <dbReference type="Proteomes" id="UP000543598"/>
    </source>
</evidence>
<dbReference type="EMBL" id="JABEMB010000002">
    <property type="protein sequence ID" value="NNH02718.1"/>
    <property type="molecule type" value="Genomic_DNA"/>
</dbReference>
<dbReference type="InterPro" id="IPR008462">
    <property type="entry name" value="CsbD"/>
</dbReference>